<comment type="caution">
    <text evidence="2">The sequence shown here is derived from an EMBL/GenBank/DDBJ whole genome shotgun (WGS) entry which is preliminary data.</text>
</comment>
<dbReference type="PANTHER" id="PTHR10775:SF185">
    <property type="entry name" value="OS08G0208400 PROTEIN"/>
    <property type="match status" value="1"/>
</dbReference>
<evidence type="ECO:0000313" key="1">
    <source>
        <dbReference type="EMBL" id="KAA0049649.1"/>
    </source>
</evidence>
<sequence>MHIEKNVCDFLVGTLLNIEGKTKDTTNAQLDLQDLKIRKDLHLVEVDNRLVKPHASYTLTSSERVEFCKFLKSVKFPDGFVSNISRSFLPKNVYIAQKALVGTQAEGPQDDECEQFHDVMTKGVEWRVRASLGDVRLFGEKDVGRGILDASGFIAKNDVGRGIPDVVDVIGKHDIRRGIPNAVLFMRGNAYPDSIFST</sequence>
<accession>A0A5D3CCI9</accession>
<name>A0A5D3CCI9_CUCMM</name>
<reference evidence="3 4" key="1">
    <citation type="submission" date="2019-08" db="EMBL/GenBank/DDBJ databases">
        <title>Draft genome sequences of two oriental melons (Cucumis melo L. var makuwa).</title>
        <authorList>
            <person name="Kwon S.-Y."/>
        </authorList>
    </citation>
    <scope>NUCLEOTIDE SEQUENCE [LARGE SCALE GENOMIC DNA]</scope>
    <source>
        <strain evidence="4">cv. Chang Bougi</strain>
        <strain evidence="3">cv. SW 3</strain>
        <tissue evidence="2">Leaf</tissue>
    </source>
</reference>
<dbReference type="EMBL" id="SSTD01012164">
    <property type="protein sequence ID" value="TYK08908.1"/>
    <property type="molecule type" value="Genomic_DNA"/>
</dbReference>
<dbReference type="AlphaFoldDB" id="A0A5D3CCI9"/>
<dbReference type="EMBL" id="SSTE01012141">
    <property type="protein sequence ID" value="KAA0049649.1"/>
    <property type="molecule type" value="Genomic_DNA"/>
</dbReference>
<evidence type="ECO:0000313" key="4">
    <source>
        <dbReference type="Proteomes" id="UP000321947"/>
    </source>
</evidence>
<evidence type="ECO:0000313" key="3">
    <source>
        <dbReference type="Proteomes" id="UP000321393"/>
    </source>
</evidence>
<organism evidence="2 4">
    <name type="scientific">Cucumis melo var. makuwa</name>
    <name type="common">Oriental melon</name>
    <dbReference type="NCBI Taxonomy" id="1194695"/>
    <lineage>
        <taxon>Eukaryota</taxon>
        <taxon>Viridiplantae</taxon>
        <taxon>Streptophyta</taxon>
        <taxon>Embryophyta</taxon>
        <taxon>Tracheophyta</taxon>
        <taxon>Spermatophyta</taxon>
        <taxon>Magnoliopsida</taxon>
        <taxon>eudicotyledons</taxon>
        <taxon>Gunneridae</taxon>
        <taxon>Pentapetalae</taxon>
        <taxon>rosids</taxon>
        <taxon>fabids</taxon>
        <taxon>Cucurbitales</taxon>
        <taxon>Cucurbitaceae</taxon>
        <taxon>Benincaseae</taxon>
        <taxon>Cucumis</taxon>
    </lineage>
</organism>
<dbReference type="Proteomes" id="UP000321947">
    <property type="component" value="Unassembled WGS sequence"/>
</dbReference>
<dbReference type="PANTHER" id="PTHR10775">
    <property type="entry name" value="OS08G0208400 PROTEIN"/>
    <property type="match status" value="1"/>
</dbReference>
<evidence type="ECO:0000313" key="2">
    <source>
        <dbReference type="EMBL" id="TYK08908.1"/>
    </source>
</evidence>
<dbReference type="Proteomes" id="UP000321393">
    <property type="component" value="Unassembled WGS sequence"/>
</dbReference>
<gene>
    <name evidence="2" type="ORF">E5676_scaffold383G00170</name>
    <name evidence="1" type="ORF">E6C27_scaffold163G001170</name>
</gene>
<dbReference type="OrthoDB" id="1932595at2759"/>
<protein>
    <submittedName>
        <fullName evidence="2">Transposon protein, putative, CACTA, En/Spm sub-class, expressed</fullName>
    </submittedName>
</protein>
<proteinExistence type="predicted"/>